<dbReference type="STRING" id="1802128.A3H64_03020"/>
<organism evidence="3 4">
    <name type="scientific">Candidatus Ryanbacteria bacterium RIFCSPLOWO2_02_FULL_45_11c</name>
    <dbReference type="NCBI Taxonomy" id="1802128"/>
    <lineage>
        <taxon>Bacteria</taxon>
        <taxon>Candidatus Ryaniibacteriota</taxon>
    </lineage>
</organism>
<feature type="chain" id="PRO_5009583048" description="DUF5666 domain-containing protein" evidence="2">
    <location>
        <begin position="27"/>
        <end position="181"/>
    </location>
</feature>
<feature type="signal peptide" evidence="2">
    <location>
        <begin position="1"/>
        <end position="26"/>
    </location>
</feature>
<protein>
    <recommendedName>
        <fullName evidence="5">DUF5666 domain-containing protein</fullName>
    </recommendedName>
</protein>
<dbReference type="Proteomes" id="UP000178186">
    <property type="component" value="Unassembled WGS sequence"/>
</dbReference>
<reference evidence="3 4" key="1">
    <citation type="journal article" date="2016" name="Nat. Commun.">
        <title>Thousands of microbial genomes shed light on interconnected biogeochemical processes in an aquifer system.</title>
        <authorList>
            <person name="Anantharaman K."/>
            <person name="Brown C.T."/>
            <person name="Hug L.A."/>
            <person name="Sharon I."/>
            <person name="Castelle C.J."/>
            <person name="Probst A.J."/>
            <person name="Thomas B.C."/>
            <person name="Singh A."/>
            <person name="Wilkins M.J."/>
            <person name="Karaoz U."/>
            <person name="Brodie E.L."/>
            <person name="Williams K.H."/>
            <person name="Hubbard S.S."/>
            <person name="Banfield J.F."/>
        </authorList>
    </citation>
    <scope>NUCLEOTIDE SEQUENCE [LARGE SCALE GENOMIC DNA]</scope>
</reference>
<comment type="caution">
    <text evidence="3">The sequence shown here is derived from an EMBL/GenBank/DDBJ whole genome shotgun (WGS) entry which is preliminary data.</text>
</comment>
<name>A0A1G2H2I6_9BACT</name>
<evidence type="ECO:0000313" key="3">
    <source>
        <dbReference type="EMBL" id="OGZ56685.1"/>
    </source>
</evidence>
<evidence type="ECO:0000256" key="2">
    <source>
        <dbReference type="SAM" id="SignalP"/>
    </source>
</evidence>
<evidence type="ECO:0000313" key="4">
    <source>
        <dbReference type="Proteomes" id="UP000178186"/>
    </source>
</evidence>
<accession>A0A1G2H2I6</accession>
<dbReference type="EMBL" id="MHNY01000006">
    <property type="protein sequence ID" value="OGZ56685.1"/>
    <property type="molecule type" value="Genomic_DNA"/>
</dbReference>
<sequence>MQRKQKVFMGVMAAVLVSAMGVGVYADNDEKKVEKQLDKTEKQLESFESRLENAWGLNDGNKRAVTMQGDGSYRVSGVKVVSVNASGNMLMVEFFGFTREVGVAGARLIGGGRSITLADFQAGDVLTGKGTFNQTTRTIGVQEVHNLSYRNRASTDINNRIQALLDQIKKLQERIEAMRGR</sequence>
<keyword evidence="2" id="KW-0732">Signal</keyword>
<proteinExistence type="predicted"/>
<dbReference type="AlphaFoldDB" id="A0A1G2H2I6"/>
<feature type="coiled-coil region" evidence="1">
    <location>
        <begin position="154"/>
        <end position="181"/>
    </location>
</feature>
<keyword evidence="1" id="KW-0175">Coiled coil</keyword>
<evidence type="ECO:0008006" key="5">
    <source>
        <dbReference type="Google" id="ProtNLM"/>
    </source>
</evidence>
<gene>
    <name evidence="3" type="ORF">A3H64_03020</name>
</gene>
<evidence type="ECO:0000256" key="1">
    <source>
        <dbReference type="SAM" id="Coils"/>
    </source>
</evidence>